<dbReference type="EMBL" id="HBUE01084766">
    <property type="protein sequence ID" value="CAG6479245.1"/>
    <property type="molecule type" value="Transcribed_RNA"/>
</dbReference>
<feature type="transmembrane region" description="Helical" evidence="2">
    <location>
        <begin position="12"/>
        <end position="35"/>
    </location>
</feature>
<evidence type="ECO:0000256" key="2">
    <source>
        <dbReference type="SAM" id="Phobius"/>
    </source>
</evidence>
<organism evidence="3">
    <name type="scientific">Culex pipiens</name>
    <name type="common">House mosquito</name>
    <dbReference type="NCBI Taxonomy" id="7175"/>
    <lineage>
        <taxon>Eukaryota</taxon>
        <taxon>Metazoa</taxon>
        <taxon>Ecdysozoa</taxon>
        <taxon>Arthropoda</taxon>
        <taxon>Hexapoda</taxon>
        <taxon>Insecta</taxon>
        <taxon>Pterygota</taxon>
        <taxon>Neoptera</taxon>
        <taxon>Endopterygota</taxon>
        <taxon>Diptera</taxon>
        <taxon>Nematocera</taxon>
        <taxon>Culicoidea</taxon>
        <taxon>Culicidae</taxon>
        <taxon>Culicinae</taxon>
        <taxon>Culicini</taxon>
        <taxon>Culex</taxon>
        <taxon>Culex</taxon>
    </lineage>
</organism>
<sequence>MASSMGIKCFSVGLSWSAFSLGVVIEVFCFTVFFHFFTRKFIVSLTLTGFHALFFFARDIINQSDKICTAPHHTLRKDAPTRQVREREDDSVEHGQVQREPLHRSRLGLPLQPFPGNVLYSLKKCNVIVQAAVTGTHRGT</sequence>
<dbReference type="EMBL" id="HBUE01084767">
    <property type="protein sequence ID" value="CAG6479246.1"/>
    <property type="molecule type" value="Transcribed_RNA"/>
</dbReference>
<keyword evidence="2" id="KW-0812">Transmembrane</keyword>
<accession>A0A8D8FPU2</accession>
<evidence type="ECO:0000256" key="1">
    <source>
        <dbReference type="SAM" id="MobiDB-lite"/>
    </source>
</evidence>
<dbReference type="AlphaFoldDB" id="A0A8D8FPU2"/>
<evidence type="ECO:0000313" key="3">
    <source>
        <dbReference type="EMBL" id="CAG6479246.1"/>
    </source>
</evidence>
<name>A0A8D8FPU2_CULPI</name>
<keyword evidence="2" id="KW-0472">Membrane</keyword>
<reference evidence="3" key="1">
    <citation type="submission" date="2021-05" db="EMBL/GenBank/DDBJ databases">
        <authorList>
            <person name="Alioto T."/>
            <person name="Alioto T."/>
            <person name="Gomez Garrido J."/>
        </authorList>
    </citation>
    <scope>NUCLEOTIDE SEQUENCE</scope>
</reference>
<feature type="region of interest" description="Disordered" evidence="1">
    <location>
        <begin position="78"/>
        <end position="101"/>
    </location>
</feature>
<protein>
    <submittedName>
        <fullName evidence="3">(northern house mosquito) hypothetical protein</fullName>
    </submittedName>
</protein>
<proteinExistence type="predicted"/>
<keyword evidence="2" id="KW-1133">Transmembrane helix</keyword>